<name>A0A1Y4QNU2_9FIRM</name>
<keyword evidence="1" id="KW-0175">Coiled coil</keyword>
<evidence type="ECO:0000313" key="4">
    <source>
        <dbReference type="Proteomes" id="UP000196258"/>
    </source>
</evidence>
<evidence type="ECO:0000313" key="3">
    <source>
        <dbReference type="EMBL" id="OUQ06192.1"/>
    </source>
</evidence>
<protein>
    <recommendedName>
        <fullName evidence="5">DUF5105 domain-containing protein</fullName>
    </recommendedName>
</protein>
<evidence type="ECO:0008006" key="5">
    <source>
        <dbReference type="Google" id="ProtNLM"/>
    </source>
</evidence>
<dbReference type="AlphaFoldDB" id="A0A1Y4QNU2"/>
<reference evidence="4" key="1">
    <citation type="submission" date="2017-04" db="EMBL/GenBank/DDBJ databases">
        <title>Function of individual gut microbiota members based on whole genome sequencing of pure cultures obtained from chicken caecum.</title>
        <authorList>
            <person name="Medvecky M."/>
            <person name="Cejkova D."/>
            <person name="Polansky O."/>
            <person name="Karasova D."/>
            <person name="Kubasova T."/>
            <person name="Cizek A."/>
            <person name="Rychlik I."/>
        </authorList>
    </citation>
    <scope>NUCLEOTIDE SEQUENCE [LARGE SCALE GENOMIC DNA]</scope>
    <source>
        <strain evidence="4">An149</strain>
    </source>
</reference>
<keyword evidence="2" id="KW-0732">Signal</keyword>
<dbReference type="PROSITE" id="PS51257">
    <property type="entry name" value="PROKAR_LIPOPROTEIN"/>
    <property type="match status" value="1"/>
</dbReference>
<dbReference type="EMBL" id="NFLB01000002">
    <property type="protein sequence ID" value="OUQ06192.1"/>
    <property type="molecule type" value="Genomic_DNA"/>
</dbReference>
<comment type="caution">
    <text evidence="3">The sequence shown here is derived from an EMBL/GenBank/DDBJ whole genome shotgun (WGS) entry which is preliminary data.</text>
</comment>
<evidence type="ECO:0000256" key="1">
    <source>
        <dbReference type="SAM" id="Coils"/>
    </source>
</evidence>
<proteinExistence type="predicted"/>
<gene>
    <name evidence="3" type="ORF">B5E91_02670</name>
</gene>
<accession>A0A1Y4QNU2</accession>
<sequence>MKKLILVMLLFLFVITGCESSKRDYTSVDEITKNVVDVIKQTTPKDDGLIDTDYTYLVTIRCDGNFDDIVDNVDGIYAEYDENLNLARLYFMSKSILDNIKTDEKHYTTAPNAYVRYNIIGYKDKYTVPDVLFLNKYYDEIEATKNEKNKVKEEIDKFYNKILKQLTLEDDEDLKNYVDWIINNSDVDNLRIEH</sequence>
<feature type="signal peptide" evidence="2">
    <location>
        <begin position="1"/>
        <end position="19"/>
    </location>
</feature>
<organism evidence="3 4">
    <name type="scientific">Thomasclavelia spiroformis</name>
    <dbReference type="NCBI Taxonomy" id="29348"/>
    <lineage>
        <taxon>Bacteria</taxon>
        <taxon>Bacillati</taxon>
        <taxon>Bacillota</taxon>
        <taxon>Erysipelotrichia</taxon>
        <taxon>Erysipelotrichales</taxon>
        <taxon>Coprobacillaceae</taxon>
        <taxon>Thomasclavelia</taxon>
    </lineage>
</organism>
<feature type="chain" id="PRO_5039186510" description="DUF5105 domain-containing protein" evidence="2">
    <location>
        <begin position="20"/>
        <end position="194"/>
    </location>
</feature>
<dbReference type="RefSeq" id="WP_087254741.1">
    <property type="nucleotide sequence ID" value="NZ_JAGZXW010000026.1"/>
</dbReference>
<feature type="coiled-coil region" evidence="1">
    <location>
        <begin position="134"/>
        <end position="161"/>
    </location>
</feature>
<evidence type="ECO:0000256" key="2">
    <source>
        <dbReference type="SAM" id="SignalP"/>
    </source>
</evidence>
<dbReference type="Proteomes" id="UP000196258">
    <property type="component" value="Unassembled WGS sequence"/>
</dbReference>